<organism evidence="4 5">
    <name type="scientific">Macleaya cordata</name>
    <name type="common">Five-seeded plume-poppy</name>
    <name type="synonym">Bocconia cordata</name>
    <dbReference type="NCBI Taxonomy" id="56857"/>
    <lineage>
        <taxon>Eukaryota</taxon>
        <taxon>Viridiplantae</taxon>
        <taxon>Streptophyta</taxon>
        <taxon>Embryophyta</taxon>
        <taxon>Tracheophyta</taxon>
        <taxon>Spermatophyta</taxon>
        <taxon>Magnoliopsida</taxon>
        <taxon>Ranunculales</taxon>
        <taxon>Papaveraceae</taxon>
        <taxon>Papaveroideae</taxon>
        <taxon>Macleaya</taxon>
    </lineage>
</organism>
<feature type="repeat" description="PPR" evidence="2">
    <location>
        <begin position="528"/>
        <end position="562"/>
    </location>
</feature>
<dbReference type="AlphaFoldDB" id="A0A200RDM0"/>
<dbReference type="GO" id="GO:0003723">
    <property type="term" value="F:RNA binding"/>
    <property type="evidence" value="ECO:0007669"/>
    <property type="project" value="InterPro"/>
</dbReference>
<dbReference type="Pfam" id="PF14432">
    <property type="entry name" value="DYW_deaminase"/>
    <property type="match status" value="1"/>
</dbReference>
<dbReference type="GO" id="GO:0008270">
    <property type="term" value="F:zinc ion binding"/>
    <property type="evidence" value="ECO:0007669"/>
    <property type="project" value="InterPro"/>
</dbReference>
<name>A0A200RDM0_MACCD</name>
<dbReference type="InterPro" id="IPR011990">
    <property type="entry name" value="TPR-like_helical_dom_sf"/>
</dbReference>
<dbReference type="FunFam" id="1.25.40.10:FF:000231">
    <property type="entry name" value="Pentatricopeptide repeat-containing protein chloroplastic"/>
    <property type="match status" value="1"/>
</dbReference>
<protein>
    <submittedName>
        <fullName evidence="4">Pentatricopeptide repeat</fullName>
    </submittedName>
</protein>
<proteinExistence type="predicted"/>
<reference evidence="4 5" key="1">
    <citation type="journal article" date="2017" name="Mol. Plant">
        <title>The Genome of Medicinal Plant Macleaya cordata Provides New Insights into Benzylisoquinoline Alkaloids Metabolism.</title>
        <authorList>
            <person name="Liu X."/>
            <person name="Liu Y."/>
            <person name="Huang P."/>
            <person name="Ma Y."/>
            <person name="Qing Z."/>
            <person name="Tang Q."/>
            <person name="Cao H."/>
            <person name="Cheng P."/>
            <person name="Zheng Y."/>
            <person name="Yuan Z."/>
            <person name="Zhou Y."/>
            <person name="Liu J."/>
            <person name="Tang Z."/>
            <person name="Zhuo Y."/>
            <person name="Zhang Y."/>
            <person name="Yu L."/>
            <person name="Huang J."/>
            <person name="Yang P."/>
            <person name="Peng Q."/>
            <person name="Zhang J."/>
            <person name="Jiang W."/>
            <person name="Zhang Z."/>
            <person name="Lin K."/>
            <person name="Ro D.K."/>
            <person name="Chen X."/>
            <person name="Xiong X."/>
            <person name="Shang Y."/>
            <person name="Huang S."/>
            <person name="Zeng J."/>
        </authorList>
    </citation>
    <scope>NUCLEOTIDE SEQUENCE [LARGE SCALE GENOMIC DNA]</scope>
    <source>
        <strain evidence="5">cv. BLH2017</strain>
        <tissue evidence="4">Root</tissue>
    </source>
</reference>
<feature type="repeat" description="PPR" evidence="2">
    <location>
        <begin position="88"/>
        <end position="122"/>
    </location>
</feature>
<dbReference type="GO" id="GO:0009451">
    <property type="term" value="P:RNA modification"/>
    <property type="evidence" value="ECO:0007669"/>
    <property type="project" value="InterPro"/>
</dbReference>
<dbReference type="InterPro" id="IPR046960">
    <property type="entry name" value="PPR_At4g14850-like_plant"/>
</dbReference>
<keyword evidence="1" id="KW-0677">Repeat</keyword>
<feature type="domain" description="DYW" evidence="3">
    <location>
        <begin position="606"/>
        <end position="698"/>
    </location>
</feature>
<dbReference type="PANTHER" id="PTHR47926">
    <property type="entry name" value="PENTATRICOPEPTIDE REPEAT-CONTAINING PROTEIN"/>
    <property type="match status" value="1"/>
</dbReference>
<feature type="repeat" description="PPR" evidence="2">
    <location>
        <begin position="290"/>
        <end position="324"/>
    </location>
</feature>
<dbReference type="OrthoDB" id="185373at2759"/>
<dbReference type="InParanoid" id="A0A200RDM0"/>
<evidence type="ECO:0000259" key="3">
    <source>
        <dbReference type="Pfam" id="PF14432"/>
    </source>
</evidence>
<dbReference type="Pfam" id="PF01535">
    <property type="entry name" value="PPR"/>
    <property type="match status" value="1"/>
</dbReference>
<keyword evidence="5" id="KW-1185">Reference proteome</keyword>
<comment type="caution">
    <text evidence="4">The sequence shown here is derived from an EMBL/GenBank/DDBJ whole genome shotgun (WGS) entry which is preliminary data.</text>
</comment>
<dbReference type="Proteomes" id="UP000195402">
    <property type="component" value="Unassembled WGS sequence"/>
</dbReference>
<dbReference type="InterPro" id="IPR046849">
    <property type="entry name" value="E2_motif"/>
</dbReference>
<dbReference type="PROSITE" id="PS51375">
    <property type="entry name" value="PPR"/>
    <property type="match status" value="6"/>
</dbReference>
<dbReference type="EMBL" id="MVGT01000057">
    <property type="protein sequence ID" value="OVA20814.1"/>
    <property type="molecule type" value="Genomic_DNA"/>
</dbReference>
<dbReference type="OMA" id="KSCSRMC"/>
<dbReference type="InterPro" id="IPR002885">
    <property type="entry name" value="PPR_rpt"/>
</dbReference>
<feature type="repeat" description="PPR" evidence="2">
    <location>
        <begin position="391"/>
        <end position="425"/>
    </location>
</feature>
<dbReference type="Pfam" id="PF13041">
    <property type="entry name" value="PPR_2"/>
    <property type="match status" value="4"/>
</dbReference>
<evidence type="ECO:0000256" key="1">
    <source>
        <dbReference type="ARBA" id="ARBA00022737"/>
    </source>
</evidence>
<sequence length="698" mass="78353">MAVSLSLLPSKTLTATATISEFPRNPKTLILEQCKTIKDLNQIHAHVVKTGLLLNPTITENLLESSAIVLPGSIDYALAIFHQLEEPEPAAYNILIRGFNLNHNPEKAILLFKQMRENSVEPDKYTFSCILKACSRMQALKEGEQIQAQIVKFGFGSYGFVQNTLIHMYANCGKVGVARRVFDEMPERGVVTWNSMFSGYSKSANWEEVVELFSEMLKSDVGFDEVTMISVLTACGRLGNLELGEWLNDYIVEKGLTGNLNLITSLIDMYAKCGKVDTARSLFDKLPRRDVVAWSAMISGYSQASRCREALDLFHEMQMENVEPNEITMVSVLSSCAVMGAFEIGKWVHFFVKKKKMKLTVTLGTALMDFYAKCGSIENSLEVFKKMPLKNVMSWTVLIQGLASNGEGRKALEFFSLMRKKNIEPNDVTFIGVLSACSHAGLINEGREFFISMNRDFGIEPRIEHYGCMVDILGRGGLIEEAYQFIKNMPMEPNAIVWRTLLASCRVHKNVKIGEESLKQLVKLEPTHSGDYILLSNIYASVGRWDDAMKVRSEMKEKGIKKTPGCSSIEIEGGLHEFFAEDSAHPESAEIYDAVENMMKKIKSAGYVPNTAEARLDAEEDDKESSVSHHSEKLAIAFGLIRTSPGTTIRISKNLRVCTDCHNATKMISKVFNREIVVRDRNRFHHFKEGSCSCNDYW</sequence>
<dbReference type="Pfam" id="PF20431">
    <property type="entry name" value="E_motif"/>
    <property type="match status" value="1"/>
</dbReference>
<evidence type="ECO:0000313" key="4">
    <source>
        <dbReference type="EMBL" id="OVA20814.1"/>
    </source>
</evidence>
<dbReference type="InterPro" id="IPR046848">
    <property type="entry name" value="E_motif"/>
</dbReference>
<dbReference type="NCBIfam" id="TIGR00756">
    <property type="entry name" value="PPR"/>
    <property type="match status" value="6"/>
</dbReference>
<dbReference type="FunFam" id="1.25.40.10:FF:000227">
    <property type="entry name" value="Pentatricopeptide repeat-containing protein At3g13880"/>
    <property type="match status" value="1"/>
</dbReference>
<dbReference type="Pfam" id="PF20430">
    <property type="entry name" value="Eplus_motif"/>
    <property type="match status" value="1"/>
</dbReference>
<evidence type="ECO:0000313" key="5">
    <source>
        <dbReference type="Proteomes" id="UP000195402"/>
    </source>
</evidence>
<dbReference type="Gene3D" id="1.25.40.10">
    <property type="entry name" value="Tetratricopeptide repeat domain"/>
    <property type="match status" value="4"/>
</dbReference>
<feature type="repeat" description="PPR" evidence="2">
    <location>
        <begin position="189"/>
        <end position="223"/>
    </location>
</feature>
<dbReference type="PANTHER" id="PTHR47926:SF458">
    <property type="entry name" value="PENTATRICOPEPTIDE REPEAT-CONTAINING PROTEIN"/>
    <property type="match status" value="1"/>
</dbReference>
<dbReference type="GO" id="GO:0031425">
    <property type="term" value="P:chloroplast RNA processing"/>
    <property type="evidence" value="ECO:0007669"/>
    <property type="project" value="UniProtKB-ARBA"/>
</dbReference>
<feature type="repeat" description="PPR" evidence="2">
    <location>
        <begin position="259"/>
        <end position="289"/>
    </location>
</feature>
<dbReference type="InterPro" id="IPR032867">
    <property type="entry name" value="DYW_dom"/>
</dbReference>
<evidence type="ECO:0000256" key="2">
    <source>
        <dbReference type="PROSITE-ProRule" id="PRU00708"/>
    </source>
</evidence>
<gene>
    <name evidence="4" type="ORF">BVC80_887g107</name>
</gene>
<dbReference type="FunFam" id="1.25.40.10:FF:000427">
    <property type="entry name" value="Pentatricopeptide repeat-containing protein chloroplastic"/>
    <property type="match status" value="1"/>
</dbReference>
<dbReference type="FunFam" id="1.25.40.10:FF:001050">
    <property type="entry name" value="Pentatricopeptide repeat-containing protein At2g33760"/>
    <property type="match status" value="1"/>
</dbReference>
<accession>A0A200RDM0</accession>